<dbReference type="InterPro" id="IPR036852">
    <property type="entry name" value="Peptidase_S8/S53_dom_sf"/>
</dbReference>
<dbReference type="InterPro" id="IPR000209">
    <property type="entry name" value="Peptidase_S8/S53_dom"/>
</dbReference>
<evidence type="ECO:0000256" key="2">
    <source>
        <dbReference type="ARBA" id="ARBA00022670"/>
    </source>
</evidence>
<dbReference type="PROSITE" id="PS51892">
    <property type="entry name" value="SUBTILASE"/>
    <property type="match status" value="1"/>
</dbReference>
<feature type="active site" description="Charge relay system" evidence="5">
    <location>
        <position position="444"/>
    </location>
</feature>
<dbReference type="STRING" id="1850246.LPB138_03525"/>
<dbReference type="AlphaFoldDB" id="A0A1D8P5F8"/>
<dbReference type="OrthoDB" id="9798386at2"/>
<evidence type="ECO:0000256" key="6">
    <source>
        <dbReference type="SAM" id="MobiDB-lite"/>
    </source>
</evidence>
<evidence type="ECO:0000256" key="1">
    <source>
        <dbReference type="ARBA" id="ARBA00011073"/>
    </source>
</evidence>
<dbReference type="InterPro" id="IPR015500">
    <property type="entry name" value="Peptidase_S8_subtilisin-rel"/>
</dbReference>
<evidence type="ECO:0000256" key="3">
    <source>
        <dbReference type="ARBA" id="ARBA00022801"/>
    </source>
</evidence>
<dbReference type="CDD" id="cd00306">
    <property type="entry name" value="Peptidases_S8_S53"/>
    <property type="match status" value="1"/>
</dbReference>
<evidence type="ECO:0000313" key="8">
    <source>
        <dbReference type="EMBL" id="AOW19808.1"/>
    </source>
</evidence>
<evidence type="ECO:0000313" key="9">
    <source>
        <dbReference type="Proteomes" id="UP000176050"/>
    </source>
</evidence>
<reference evidence="8 9" key="1">
    <citation type="submission" date="2016-10" db="EMBL/GenBank/DDBJ databases">
        <title>Lutibacter sp. LPB0138, isolated from marine gastropod.</title>
        <authorList>
            <person name="Kim E."/>
            <person name="Yi H."/>
        </authorList>
    </citation>
    <scope>NUCLEOTIDE SEQUENCE [LARGE SCALE GENOMIC DNA]</scope>
    <source>
        <strain evidence="8 9">LPB0138</strain>
    </source>
</reference>
<dbReference type="EMBL" id="CP017478">
    <property type="protein sequence ID" value="AOW19808.1"/>
    <property type="molecule type" value="Genomic_DNA"/>
</dbReference>
<keyword evidence="4 5" id="KW-0720">Serine protease</keyword>
<keyword evidence="2 5" id="KW-0645">Protease</keyword>
<dbReference type="GO" id="GO:0006508">
    <property type="term" value="P:proteolysis"/>
    <property type="evidence" value="ECO:0007669"/>
    <property type="project" value="UniProtKB-KW"/>
</dbReference>
<dbReference type="RefSeq" id="WP_070235947.1">
    <property type="nucleotide sequence ID" value="NZ_CP017478.1"/>
</dbReference>
<name>A0A1D8P5F8_9FLAO</name>
<dbReference type="PRINTS" id="PR00723">
    <property type="entry name" value="SUBTILISIN"/>
</dbReference>
<dbReference type="Pfam" id="PF00082">
    <property type="entry name" value="Peptidase_S8"/>
    <property type="match status" value="1"/>
</dbReference>
<keyword evidence="3 5" id="KW-0378">Hydrolase</keyword>
<keyword evidence="9" id="KW-1185">Reference proteome</keyword>
<dbReference type="Gene3D" id="3.40.50.200">
    <property type="entry name" value="Peptidase S8/S53 domain"/>
    <property type="match status" value="1"/>
</dbReference>
<dbReference type="KEGG" id="lul:LPB138_03525"/>
<dbReference type="Proteomes" id="UP000176050">
    <property type="component" value="Chromosome"/>
</dbReference>
<dbReference type="PROSITE" id="PS51257">
    <property type="entry name" value="PROKAR_LIPOPROTEIN"/>
    <property type="match status" value="1"/>
</dbReference>
<accession>A0A1D8P5F8</accession>
<evidence type="ECO:0000256" key="4">
    <source>
        <dbReference type="ARBA" id="ARBA00022825"/>
    </source>
</evidence>
<dbReference type="SUPFAM" id="SSF52743">
    <property type="entry name" value="Subtilisin-like"/>
    <property type="match status" value="1"/>
</dbReference>
<feature type="domain" description="Peptidase S8/S53" evidence="7">
    <location>
        <begin position="216"/>
        <end position="490"/>
    </location>
</feature>
<dbReference type="GO" id="GO:0004252">
    <property type="term" value="F:serine-type endopeptidase activity"/>
    <property type="evidence" value="ECO:0007669"/>
    <property type="project" value="UniProtKB-UniRule"/>
</dbReference>
<evidence type="ECO:0000256" key="5">
    <source>
        <dbReference type="PROSITE-ProRule" id="PRU01240"/>
    </source>
</evidence>
<gene>
    <name evidence="8" type="ORF">LPB138_03525</name>
</gene>
<dbReference type="PANTHER" id="PTHR43806">
    <property type="entry name" value="PEPTIDASE S8"/>
    <property type="match status" value="1"/>
</dbReference>
<evidence type="ECO:0000259" key="7">
    <source>
        <dbReference type="Pfam" id="PF00082"/>
    </source>
</evidence>
<proteinExistence type="inferred from homology"/>
<comment type="similarity">
    <text evidence="1 5">Belongs to the peptidase S8 family.</text>
</comment>
<organism evidence="8 9">
    <name type="scientific">Urechidicola croceus</name>
    <dbReference type="NCBI Taxonomy" id="1850246"/>
    <lineage>
        <taxon>Bacteria</taxon>
        <taxon>Pseudomonadati</taxon>
        <taxon>Bacteroidota</taxon>
        <taxon>Flavobacteriia</taxon>
        <taxon>Flavobacteriales</taxon>
        <taxon>Flavobacteriaceae</taxon>
        <taxon>Urechidicola</taxon>
    </lineage>
</organism>
<feature type="active site" description="Charge relay system" evidence="5">
    <location>
        <position position="274"/>
    </location>
</feature>
<dbReference type="PANTHER" id="PTHR43806:SF11">
    <property type="entry name" value="CEREVISIN-RELATED"/>
    <property type="match status" value="1"/>
</dbReference>
<feature type="region of interest" description="Disordered" evidence="6">
    <location>
        <begin position="169"/>
        <end position="188"/>
    </location>
</feature>
<protein>
    <submittedName>
        <fullName evidence="8">Serine protease</fullName>
    </submittedName>
</protein>
<dbReference type="InterPro" id="IPR050131">
    <property type="entry name" value="Peptidase_S8_subtilisin-like"/>
</dbReference>
<feature type="active site" description="Charge relay system" evidence="5">
    <location>
        <position position="225"/>
    </location>
</feature>
<sequence length="503" mass="54989">MKKLSFISSVMVLAFLSSCTTDESPIQKEQIIEVVTHEEPLSAIEVSNQINTLFEQNGSFNWSQASDYLLWSAAINGDNILTIGYGNEGESFSTNRSNELIQIKDEIIKTVLTTSSDTSKKREDILLYDDPILNNIDVIITDFNSVVELRKNNQIRYIEPEGFTFSNENLERSSSGCSQSGETISSSDYGTLPSGAKVPWNFYDHNIDDAWAYSTGRGIGVGVIDTGVSSKQSYLGSKFDDAYSGRTISKYGTYVDSIWPWKTNTDGPDDKCGHGTSASATIAAPNNTASQFVGVAYECNLVSYRGTSDVVLNGYHERKGVSKALVELGDRNDVKIISMSIGYPWSIGSIKDAIRYAYSKNKLIFAAGGTSTDFTNWYGVIFPATMSETVAVTGVEEQTNYQECDVCHTGSDMDFTIIMERNNNHHQPVLGFNNGDSSYFGGSSVATAVTAGIAALVWSENPTWSRAQVLQRLKESSEFYPSKDGDFGYGNIDALKAVTGNGI</sequence>